<evidence type="ECO:0000313" key="2">
    <source>
        <dbReference type="EMBL" id="SSX12494.1"/>
    </source>
</evidence>
<accession>A0A336MUL5</accession>
<organism evidence="3">
    <name type="scientific">Culicoides sonorensis</name>
    <name type="common">Biting midge</name>
    <dbReference type="NCBI Taxonomy" id="179676"/>
    <lineage>
        <taxon>Eukaryota</taxon>
        <taxon>Metazoa</taxon>
        <taxon>Ecdysozoa</taxon>
        <taxon>Arthropoda</taxon>
        <taxon>Hexapoda</taxon>
        <taxon>Insecta</taxon>
        <taxon>Pterygota</taxon>
        <taxon>Neoptera</taxon>
        <taxon>Endopterygota</taxon>
        <taxon>Diptera</taxon>
        <taxon>Nematocera</taxon>
        <taxon>Chironomoidea</taxon>
        <taxon>Ceratopogonidae</taxon>
        <taxon>Ceratopogoninae</taxon>
        <taxon>Culicoides</taxon>
        <taxon>Monoculicoides</taxon>
    </lineage>
</organism>
<feature type="transmembrane region" description="Helical" evidence="1">
    <location>
        <begin position="21"/>
        <end position="44"/>
    </location>
</feature>
<evidence type="ECO:0000256" key="1">
    <source>
        <dbReference type="SAM" id="Phobius"/>
    </source>
</evidence>
<evidence type="ECO:0000313" key="3">
    <source>
        <dbReference type="EMBL" id="SSX31937.1"/>
    </source>
</evidence>
<reference evidence="2" key="1">
    <citation type="submission" date="2018-04" db="EMBL/GenBank/DDBJ databases">
        <authorList>
            <person name="Go L.Y."/>
            <person name="Mitchell J.A."/>
        </authorList>
    </citation>
    <scope>NUCLEOTIDE SEQUENCE</scope>
    <source>
        <tissue evidence="2">Whole organism</tissue>
    </source>
</reference>
<reference evidence="3" key="2">
    <citation type="submission" date="2018-07" db="EMBL/GenBank/DDBJ databases">
        <authorList>
            <person name="Quirk P.G."/>
            <person name="Krulwich T.A."/>
        </authorList>
    </citation>
    <scope>NUCLEOTIDE SEQUENCE</scope>
</reference>
<protein>
    <submittedName>
        <fullName evidence="3">CSON004260 protein</fullName>
    </submittedName>
</protein>
<sequence>MRISYVILTEAENSHVCQIDVIFVLVYLTLVVHSVCNTFAAISCHHHHHDRRRNLLILTLFNKFENQTEIIMFIHNFDQGRRYSVNKKKSKNSQM</sequence>
<proteinExistence type="predicted"/>
<keyword evidence="1" id="KW-0472">Membrane</keyword>
<keyword evidence="1" id="KW-0812">Transmembrane</keyword>
<dbReference type="AlphaFoldDB" id="A0A336MUL5"/>
<name>A0A336MUL5_CULSO</name>
<dbReference type="EMBL" id="UFQT01001834">
    <property type="protein sequence ID" value="SSX31937.1"/>
    <property type="molecule type" value="Genomic_DNA"/>
</dbReference>
<dbReference type="VEuPathDB" id="VectorBase:CSON004260"/>
<dbReference type="EMBL" id="UFQS01001834">
    <property type="protein sequence ID" value="SSX12494.1"/>
    <property type="molecule type" value="Genomic_DNA"/>
</dbReference>
<keyword evidence="1" id="KW-1133">Transmembrane helix</keyword>
<gene>
    <name evidence="3" type="primary">CSON004260</name>
</gene>